<evidence type="ECO:0000256" key="3">
    <source>
        <dbReference type="ARBA" id="ARBA00022692"/>
    </source>
</evidence>
<protein>
    <recommendedName>
        <fullName evidence="11">SecA family profile domain-containing protein</fullName>
    </recommendedName>
</protein>
<feature type="compositionally biased region" description="Low complexity" evidence="6">
    <location>
        <begin position="1764"/>
        <end position="1776"/>
    </location>
</feature>
<feature type="region of interest" description="Disordered" evidence="6">
    <location>
        <begin position="4171"/>
        <end position="4268"/>
    </location>
</feature>
<dbReference type="Gene3D" id="1.20.1250.20">
    <property type="entry name" value="MFS general substrate transporter like domains"/>
    <property type="match status" value="1"/>
</dbReference>
<name>A0ABW6NEQ7_9NOCA</name>
<dbReference type="InterPro" id="IPR027417">
    <property type="entry name" value="P-loop_NTPase"/>
</dbReference>
<feature type="region of interest" description="Disordered" evidence="6">
    <location>
        <begin position="3953"/>
        <end position="3976"/>
    </location>
</feature>
<evidence type="ECO:0008006" key="11">
    <source>
        <dbReference type="Google" id="ProtNLM"/>
    </source>
</evidence>
<feature type="compositionally biased region" description="Polar residues" evidence="6">
    <location>
        <begin position="3013"/>
        <end position="3022"/>
    </location>
</feature>
<feature type="compositionally biased region" description="Basic and acidic residues" evidence="6">
    <location>
        <begin position="550"/>
        <end position="574"/>
    </location>
</feature>
<keyword evidence="4" id="KW-1133">Transmembrane helix</keyword>
<dbReference type="PROSITE" id="PS51196">
    <property type="entry name" value="SECA_MOTOR_DEAD"/>
    <property type="match status" value="1"/>
</dbReference>
<keyword evidence="2" id="KW-1003">Cell membrane</keyword>
<feature type="region of interest" description="Disordered" evidence="6">
    <location>
        <begin position="2972"/>
        <end position="3103"/>
    </location>
</feature>
<feature type="region of interest" description="Disordered" evidence="6">
    <location>
        <begin position="1428"/>
        <end position="1455"/>
    </location>
</feature>
<dbReference type="PANTHER" id="PTHR23513">
    <property type="entry name" value="INTEGRAL MEMBRANE EFFLUX PROTEIN-RELATED"/>
    <property type="match status" value="1"/>
</dbReference>
<dbReference type="RefSeq" id="WP_387249810.1">
    <property type="nucleotide sequence ID" value="NZ_JBIALX010000002.1"/>
</dbReference>
<dbReference type="Gene3D" id="3.40.50.300">
    <property type="entry name" value="P-loop containing nucleotide triphosphate hydrolases"/>
    <property type="match status" value="2"/>
</dbReference>
<dbReference type="InterPro" id="IPR014001">
    <property type="entry name" value="Helicase_ATP-bd"/>
</dbReference>
<evidence type="ECO:0000259" key="8">
    <source>
        <dbReference type="PROSITE" id="PS51196"/>
    </source>
</evidence>
<dbReference type="Proteomes" id="UP001601521">
    <property type="component" value="Unassembled WGS sequence"/>
</dbReference>
<dbReference type="CDD" id="cd06173">
    <property type="entry name" value="MFS_MefA_like"/>
    <property type="match status" value="1"/>
</dbReference>
<keyword evidence="10" id="KW-1185">Reference proteome</keyword>
<feature type="domain" description="SecA family profile" evidence="8">
    <location>
        <begin position="580"/>
        <end position="1208"/>
    </location>
</feature>
<dbReference type="InterPro" id="IPR014018">
    <property type="entry name" value="SecA_motor_DEAD"/>
</dbReference>
<evidence type="ECO:0000256" key="6">
    <source>
        <dbReference type="SAM" id="MobiDB-lite"/>
    </source>
</evidence>
<organism evidence="9 10">
    <name type="scientific">Nocardia africana</name>
    <dbReference type="NCBI Taxonomy" id="134964"/>
    <lineage>
        <taxon>Bacteria</taxon>
        <taxon>Bacillati</taxon>
        <taxon>Actinomycetota</taxon>
        <taxon>Actinomycetes</taxon>
        <taxon>Mycobacteriales</taxon>
        <taxon>Nocardiaceae</taxon>
        <taxon>Nocardia</taxon>
    </lineage>
</organism>
<evidence type="ECO:0000256" key="5">
    <source>
        <dbReference type="ARBA" id="ARBA00023136"/>
    </source>
</evidence>
<evidence type="ECO:0000256" key="1">
    <source>
        <dbReference type="ARBA" id="ARBA00004651"/>
    </source>
</evidence>
<feature type="compositionally biased region" description="Basic and acidic residues" evidence="6">
    <location>
        <begin position="1844"/>
        <end position="1854"/>
    </location>
</feature>
<proteinExistence type="predicted"/>
<feature type="compositionally biased region" description="Basic and acidic residues" evidence="6">
    <location>
        <begin position="1700"/>
        <end position="1709"/>
    </location>
</feature>
<dbReference type="SUPFAM" id="SSF103473">
    <property type="entry name" value="MFS general substrate transporter"/>
    <property type="match status" value="1"/>
</dbReference>
<feature type="compositionally biased region" description="Basic and acidic residues" evidence="6">
    <location>
        <begin position="1752"/>
        <end position="1763"/>
    </location>
</feature>
<feature type="region of interest" description="Disordered" evidence="6">
    <location>
        <begin position="4854"/>
        <end position="4943"/>
    </location>
</feature>
<evidence type="ECO:0000256" key="4">
    <source>
        <dbReference type="ARBA" id="ARBA00022989"/>
    </source>
</evidence>
<feature type="region of interest" description="Disordered" evidence="6">
    <location>
        <begin position="1700"/>
        <end position="1779"/>
    </location>
</feature>
<feature type="compositionally biased region" description="Polar residues" evidence="6">
    <location>
        <begin position="3090"/>
        <end position="3102"/>
    </location>
</feature>
<feature type="region of interest" description="Disordered" evidence="6">
    <location>
        <begin position="2373"/>
        <end position="2397"/>
    </location>
</feature>
<dbReference type="PROSITE" id="PS51192">
    <property type="entry name" value="HELICASE_ATP_BIND_1"/>
    <property type="match status" value="1"/>
</dbReference>
<evidence type="ECO:0000313" key="10">
    <source>
        <dbReference type="Proteomes" id="UP001601521"/>
    </source>
</evidence>
<dbReference type="Gene3D" id="3.90.1440.10">
    <property type="entry name" value="SecA, preprotein cross-linking domain"/>
    <property type="match status" value="1"/>
</dbReference>
<accession>A0ABW6NEQ7</accession>
<dbReference type="SUPFAM" id="SSF52540">
    <property type="entry name" value="P-loop containing nucleoside triphosphate hydrolases"/>
    <property type="match status" value="1"/>
</dbReference>
<feature type="compositionally biased region" description="Polar residues" evidence="6">
    <location>
        <begin position="4856"/>
        <end position="4884"/>
    </location>
</feature>
<feature type="compositionally biased region" description="Low complexity" evidence="6">
    <location>
        <begin position="4907"/>
        <end position="4920"/>
    </location>
</feature>
<sequence length="4943" mass="533041">MEELSNPVVRLRELFEGLPDIVRRPIEMVVFGGDLPRADVSRMRWMAAQLRDKAAAMNSHAEDARSLLGRQDSIGSLGDRLREALRLHENGAVRLHDEALILADQADGAANDAEKTLCVMFTFGIELGYRIVRLLATAAAAGPEGEVAAAPMVESMLTEGRTEVELMRAGLERAYERGAANTAAKLAALGPRELAVTVGKAAALPAAVDGGVQLLQVAAGYRNVTSIGHNGENPKGIDLKSILAAGVSGAGGAVGGVVAGRFAPRIFPGVENSRLLLGLVHGAAGAVSGLGAAALITGWPQDFDHILAPLLNGAFAGTVHSHGGAEPRSDLPVGAVIDGGGAFTRPDLPAVDTVAPTSALPPVEVSAESQRAWAAAKAVWAAPDVVAAGGKPAEVPAPGVHANTLLGKSGEWSPEVSRSTPHNEATGRPPVGPDSAPRSAVRSTTGASAVGPQQGESLARTIATVPRPVEAGGETSAPPRVSVSTQARQVGAGPETPAASGNRSPENHEDGDTGKVSAAANGIRHDSPIDARPATGTGDGPGTPAAGEHQLARSAEHAPAGNEEHAPEAERRVLANEASDDVSADPAASSHDGAGSSTPNHRDHADEVLADFHARSGDHLPEELRLANLPDEVLKAGLFHPDERESLIAGMEIIRRGTTDEVPGGMVLRGPQLEGGFEMARRPVQMLPGQGKTLMFMSYSMNQAVRHGSVLLVTTTDGLAHREFTEYRRVLGGFGIDVLRADQDKGFGPVTPGRPAIVVATGETVGHLCNAGHLPPRRVVIDEMDAIVDRGEKTFIRSEIAAGAAPEATVREVFAAHDFLADALAKGQLSHEDFGLKRIVDEVDERPDGTPEVEYWYDGRAALTPAGRAKVEALPGGRRWLRQMGLSRLEMAASAEFTCRNKTHYVLNQGKIVIIDQGEHGLQRNPMTSSESRWSAEPGKASLAQAVEAKEIRAAESKGVSAEKHGIVVRADADSAKSITAAEIYGTDRFFDHITGASGTLTDLGEVLETVYGLKAPHAVDPFNRSRLVEGQPDVHENTRAKLNALAGYAHEMWDGGQGRFQEILCHRNDLVEKQVRALLRAGVPREAIEAVDADRIANWGADWETELQKVFDGAGEQGKILVINRQGQRGVDIAVSEAVLAKGGMHVWMTEVPEQEYIYDQAKNRTARNGKPGTAQALLSPQDALIRDAMHLRGVREAVVQYEEAVADHRTDPTPATHDKLVEAGDKLGSLVPGLQQRAHHHATADFILHYAPITDPSALITAMTPWDPSHLVGPDQLVDRSTRLAGLLGIPASSATAFASALDQNDALDRNDADPLVRLLDRANLPPSAVEALRQHLDATAPGKAVRYALLTDEQALDELTPRRDRLARAIGWDPAQIEGAEGLRHVGAAMTTARLELANALGPDVAASDVTAAKARDVLGEAVARHLSDDGTHRPAPGTDPDPADRPAADNPVADDFEVRASFAGNPVAENIVEAASLYLATAALLDLVAAIHRRNPNSCVNNGVTAMRVLCENNANHFTMPPGGIPLRGHNWDTVTSSFRQGSPKVSDSLDQAVESLQRRPGGVQVLVYKWKSTENQGSDEADNHLVLLVNDSEPGDPPNLVVVDLAASRNGRTDDDYGLEDLGDRRALLNKAVRFDTWQREQRKFIDKVPEAERAFWTIDFDRYGDLVPDSAEHDTLPIETHVPPELVREIDEAGESVRVDEPNASRMAEPVRTGSRPPVPDRAPDQQEQDTRPRGPGGLIGSRPASDPDGRAERRAAEAAMPAPAGPMDAGELDGALGRLAEHGVKVGKDAAAMAFGALPPGGQDVEEWSVPESLYEQLEREGWDPVPVDEQGQGRQRPGDGRPDSSPRHPRGRPMLARGRFRVSVGLGGVVSHEALLRRSWEADGVRTAGLPDVYAWAQERGLERDVALTDWIKRSLLSPTCPPLPEEVIKREIDEVIEILQSRLPQGRLEQLDPEVRQEVQRGVRLAAEGLFASRTLYGHPDIGRANHLYDDSDDPFEKRDYGVAAFYHNGMNVAEDLRRIVENGLLQGADIRDIMSAMVADAWSDLVYGGGRRSDKPEGYDELRSAQLLHRRALSHGYDSSTARIMAFAVNGTGFDETTGIQMVALPAFVEQMRERWELSADGEFTKAMRVARWVAAADLQTLSEPDALVDSIELALEDLMSRRFSPTRAFGQVLSEWGFRVNYVEDALRLADRFGRIPPEDGHITVRQAFINRLRGNAGFIHPDSGYRPPDGWLLGSRDMRRDHAAKMREIVYRLTNDPSYTPLDAYRDARSHAAEMGTKYSGFRWQLVVRPGEQNLDTDALADTLATRLPESSHPGTARDAISAVSRLAELVRPFAGDDLAIVVTSSEDVGQLRLHAQLDYTRPDSTSADPGVTTEDPRIDVETADPLPKGQVWHRLRLRTRPDRPDGHIGSRPTDSSDVDGRVAVRKADAAAAPVGDSIVRVIAADSHGDPVVIERLTQALAPVRREVMRSWLAGVSVAEIAERSGKQTTAVERILEDAAAQLRKWMEVARAGTGSKETVLRAVHALEPHLVDLVIIGELSLAAAAEGKLSLEAAAELTSHLEKGRHQSPSRLIAQSRYTAAVRITELWSRWLTAPPTEVDTLVSAARRRWWEQFDNIASQVATVDGRTRPGTMRALRERSNALLAGRAVKAKAIAENVERLARLQQRVRVAVEMLPPPEWTTDQVSSPDVAPSDAVGATVDGDGVELLSNRDALQLDAMWAAARDRLEGKLTGLGVLSSRQLLDIELGVADVPADALDAMSVADAEGRRLVADYRRLSARVREQDELGARTLLARLTSATHTHRPAGTTPWDGLCWALALQAINRFHWARTGRRVVRTPHTLIDADRIEPAGSSWLAGARKEYLGGDYDAEFGCGVEYAYAAIARRLRSRPGASMIVHLDYRTDPARPEQAHEFLVFHIGGRLKRYDPWSDTISDFDPSAVDHGVAEVFVTTFPDGTALHDIETEPTTRTTKLRHRNIRPTPAGAAPEDQQHPRDDETGEPSQDGSTASLGRPATSAPSAARADVSNSAAGQRDAGTAALESAETTTQESADTRVGDVTPALRVPSPFNPLPDDGSDANQTGVSPSHTNIPEVGAVQRFAADITGDEPDNGEPVLEEMTSDGRRVFHVPLGVHRMVRVELHAHRKTTVTMRLRETDKGRGFGLELEFSELLRALTRSSVGVLGSDAIDLLVFRIRLVQRAAHGGLLTDVPLSLETKPGRFGPEVRALIEDSGLRASYESSYGDTPYPTVRVEFPMPGGTDVGMSSFLGRIMEGSVSGWAGTERPDEAAIAWLTEVARNNRSDFDWPVSMQLTVTASGPPRARVIQLTATDMVTGQSHNFTAREKFALAAAVAEESAHAYATGAVGPGDPRARTQTFTDRAALEAELRQLPSGSWMRLVEHRPEGTAEYEVHLPSSGVAILMDPRTASTQPFSVRTTANSATWQGISFDPAGEPLHPTAEYLRQLERHRTAVWERLGLDLPDDGSRAAWRRLIRVRRDIVDAELAAIDESLAALRSDEPATRDALAEPLLTDRADTHAFMQGLAELDSVVRRYDRALTRVVTSVGESLFDGELNRRKGRKVTPQVARFTPRPGEPQEVWVVAPEGGHIRALEAAVAIDPSMATALWSGWRIRYIQPTIGTLGVEHTTLDTDEVERGYRAAFRRELEKRLMAAYLRARREGRTVVSVRRWLKPLDEALSSIPENGNAADSSEPVQVAIALMRDGVPRWEDATPAPRREQRGEQIVPIRAGWLRTVVVPVRLRERSTGWEVSNPGANGEMADLMAREFELLAPSTRTQRITFRSIEHLTRVIEKTLAGNRPLPPRMMPTESTMSAAEVTVDAPDLPPAALATHIRDLPTIDEFREYEVEQSQAILRAFTPWEVRNLRGPATDTSGPIDNPPTSSALRYWYERLADSRSAFHAAGLDAQYKHITSVLEQLLHTPTIGSRPGDDAPAEPGPSRAESDRVHAAELGAVLAEAGITGAAAWPVWRRFAQLHTRAKAAFVAEVRRDCHARAMDSLSAYSLDPHRLLRHDRVGPVEWTTAQADLGGHLAAVTGDLGEVKELLDRGDADSAYVVIDPTTKETSAPRDDGLYAHAITLTAVGDVIVVRDPRTTDDNGHAYPMEWEKWKTAAAERGLYPEPAQHTIYALFFDSAFAPIAPTEDDGNRPQHLIAGTANNEEPQGGTERPGADDETSEPSQSRQPQLEAPNTERQNNTTEDPPDIETLPPVTNESGAESAEPEEAGSTEAPDNTSGLEKSGSLLHLAHTDPYVGVRLGAETFNDIGSEVLQSMLSLYFMQVLGPGPAGAIGWLSQMPHTVGGLIAGHMTDHTPPKKLLIGSQIVSAAGGLTATAALASGSSYSAPILVGTTLVGAGASVVYNSAIDKTLIEMVGKAQSGLSRFNNLKMNLSRVLGQGLGPIALKAGTWTAPLIDVSTSIVNLATLRRLPASSAAPETDESDGVRKSIADGLRAVQNRPLIRRSYANLGVTNVYLGMQALQFTWLITHSSLPAWEQGPVLLITPLGGVIGSLIPKGWLEKTSIDTLLTARLAGVAGSAIIEALTTNPWLASAGFASTWAVQAVVGVPVTAYVNSTTPGRVRGRVRSIGSTTARGMSAAGSLFGGTAIALLGHQTTGTSIAVTFGTIAGWSLYRRLFKARRLLDCIDQTSQATWALGLDTGTRPKKRQKSPEHLRRAIATQLVKIEFDPDTENPITKTIEDVRNLEERADTAVLLLDDGKRMHSLTITNADNKPGGNVVIFDTNITDPDDPHTDPNDPERIPRVRTLDKWEESYSDIEEAFVAYLTSDEDDNLTNLHPYDPSLEAPREDGKIRGPLEIPPQRTEAIRRPSSQAGAAHATFSTPWTAPVTDTETQRPASSVKVAPAAYRTPWTAPPNTSPGRGALVAAGTATGASRDDRKSAGADAGAGQRGDDEAE</sequence>
<feature type="domain" description="Helicase ATP-binding" evidence="7">
    <location>
        <begin position="673"/>
        <end position="824"/>
    </location>
</feature>
<dbReference type="PANTHER" id="PTHR23513:SF11">
    <property type="entry name" value="STAPHYLOFERRIN A TRANSPORTER"/>
    <property type="match status" value="1"/>
</dbReference>
<keyword evidence="3" id="KW-0812">Transmembrane</keyword>
<reference evidence="9 10" key="1">
    <citation type="submission" date="2024-10" db="EMBL/GenBank/DDBJ databases">
        <title>The Natural Products Discovery Center: Release of the First 8490 Sequenced Strains for Exploring Actinobacteria Biosynthetic Diversity.</title>
        <authorList>
            <person name="Kalkreuter E."/>
            <person name="Kautsar S.A."/>
            <person name="Yang D."/>
            <person name="Bader C.D."/>
            <person name="Teijaro C.N."/>
            <person name="Fluegel L."/>
            <person name="Davis C.M."/>
            <person name="Simpson J.R."/>
            <person name="Lauterbach L."/>
            <person name="Steele A.D."/>
            <person name="Gui C."/>
            <person name="Meng S."/>
            <person name="Li G."/>
            <person name="Viehrig K."/>
            <person name="Ye F."/>
            <person name="Su P."/>
            <person name="Kiefer A.F."/>
            <person name="Nichols A."/>
            <person name="Cepeda A.J."/>
            <person name="Yan W."/>
            <person name="Fan B."/>
            <person name="Jiang Y."/>
            <person name="Adhikari A."/>
            <person name="Zheng C.-J."/>
            <person name="Schuster L."/>
            <person name="Cowan T.M."/>
            <person name="Smanski M.J."/>
            <person name="Chevrette M.G."/>
            <person name="De Carvalho L.P.S."/>
            <person name="Shen B."/>
        </authorList>
    </citation>
    <scope>NUCLEOTIDE SEQUENCE [LARGE SCALE GENOMIC DNA]</scope>
    <source>
        <strain evidence="9 10">NPDC004550</strain>
    </source>
</reference>
<dbReference type="InterPro" id="IPR036259">
    <property type="entry name" value="MFS_trans_sf"/>
</dbReference>
<evidence type="ECO:0000256" key="2">
    <source>
        <dbReference type="ARBA" id="ARBA00022475"/>
    </source>
</evidence>
<evidence type="ECO:0000259" key="7">
    <source>
        <dbReference type="PROSITE" id="PS51192"/>
    </source>
</evidence>
<gene>
    <name evidence="9" type="ORF">ACFYTH_06595</name>
</gene>
<feature type="region of interest" description="Disordered" evidence="6">
    <location>
        <begin position="1823"/>
        <end position="1864"/>
    </location>
</feature>
<comment type="caution">
    <text evidence="9">The sequence shown here is derived from an EMBL/GenBank/DDBJ whole genome shotgun (WGS) entry which is preliminary data.</text>
</comment>
<comment type="subcellular location">
    <subcellularLocation>
        <location evidence="1">Cell membrane</location>
        <topology evidence="1">Multi-pass membrane protein</topology>
    </subcellularLocation>
</comment>
<feature type="region of interest" description="Disordered" evidence="6">
    <location>
        <begin position="391"/>
        <end position="603"/>
    </location>
</feature>
<keyword evidence="5" id="KW-0472">Membrane</keyword>
<evidence type="ECO:0000313" key="9">
    <source>
        <dbReference type="EMBL" id="MFF0453022.1"/>
    </source>
</evidence>
<dbReference type="EMBL" id="JBIALX010000002">
    <property type="protein sequence ID" value="MFF0453022.1"/>
    <property type="molecule type" value="Genomic_DNA"/>
</dbReference>
<feature type="compositionally biased region" description="Low complexity" evidence="6">
    <location>
        <begin position="3025"/>
        <end position="3036"/>
    </location>
</feature>
<feature type="compositionally biased region" description="Basic and acidic residues" evidence="6">
    <location>
        <begin position="1728"/>
        <end position="1739"/>
    </location>
</feature>